<evidence type="ECO:0000259" key="2">
    <source>
        <dbReference type="Pfam" id="PF08751"/>
    </source>
</evidence>
<name>A0ABS1DIW5_9PROT</name>
<proteinExistence type="predicted"/>
<feature type="domain" description="TrwC relaxase" evidence="2">
    <location>
        <begin position="14"/>
        <end position="294"/>
    </location>
</feature>
<gene>
    <name evidence="3" type="ORF">CKO28_18545</name>
</gene>
<dbReference type="RefSeq" id="WP_200342385.1">
    <property type="nucleotide sequence ID" value="NZ_NRRL01000072.1"/>
</dbReference>
<evidence type="ECO:0000313" key="4">
    <source>
        <dbReference type="Proteomes" id="UP001296873"/>
    </source>
</evidence>
<sequence length="811" mass="85469">MLETTKKSGGAGAIKYYLERHEQESVGGWYERDRNGHPVGMLRDPGGVLAGMGAADAKGRADREALRHLARGYLPDGTRVAHNADSPTRVIGTDFTYSAPKGLSLTLAEAERAGDKKLANAIKSALIGAVDDAQAFMDGKTAFARFGSGDPVPASAVGAAFIHYDNRAGEPNAHVHFYQWSHGRTPDGRFGTIDPDAPRRWKHAGGSAFRASLAARLREIGIPVRTFADRHGNTLMDVAGVPEEVKKAFSSRRAALEKARAKAERSGPLRNPRAFSIAVAKGTKQAKGAAANRANRIEGLRGLVSNAYTPGDVPEVPHDAVGLADDLASRLFDGETVWTEKVAYTRAMEFATERGMGVQAAIAAAEKVMSDPMTIPLGRGRHKELEFAFESRLEAERDVAIEALSSRGAFAPASSRQTSDAARRAISERADISNPKQNDVLPAVRRALSGDGVSCLDAKGPDAELLASAIRHADPTAVVVEGADRLPTGEIEELVQGRDPDARLIFIGERREVDPSRPGSGKDVGGGFRLLADRLGTEGIRRDEPRRLISEGAWEKAIDALDKSGRLTVDQSGDAESGVAATAASRSEGSVAVCATMAEAKRVSEAIRNTLKSMGAVGDDEAIMPRPKGGDLAVARGDTVALPDGTLGTVERLETDAEPHPRKKGVDSPLPRATGVWVLPSGSEPGEEIHVSPKLKDKDKTLPLRRGYAFTPGSMGPVKPSRAVVLGSGRLTGEGLRGTFKAAGTVKVLLDPSGLGDASPKSAFASKLGEGPGGCGLDRNAGALAVNGTKSDLELAVAGKRSRGFAIEVNR</sequence>
<protein>
    <recommendedName>
        <fullName evidence="2">TrwC relaxase domain-containing protein</fullName>
    </recommendedName>
</protein>
<keyword evidence="4" id="KW-1185">Reference proteome</keyword>
<dbReference type="NCBIfam" id="NF041492">
    <property type="entry name" value="MobF"/>
    <property type="match status" value="1"/>
</dbReference>
<dbReference type="Proteomes" id="UP001296873">
    <property type="component" value="Unassembled WGS sequence"/>
</dbReference>
<reference evidence="3 4" key="1">
    <citation type="journal article" date="2020" name="Microorganisms">
        <title>Osmotic Adaptation and Compatible Solute Biosynthesis of Phototrophic Bacteria as Revealed from Genome Analyses.</title>
        <authorList>
            <person name="Imhoff J.F."/>
            <person name="Rahn T."/>
            <person name="Kunzel S."/>
            <person name="Keller A."/>
            <person name="Neulinger S.C."/>
        </authorList>
    </citation>
    <scope>NUCLEOTIDE SEQUENCE [LARGE SCALE GENOMIC DNA]</scope>
    <source>
        <strain evidence="3 4">DSM 9895</strain>
    </source>
</reference>
<evidence type="ECO:0000313" key="3">
    <source>
        <dbReference type="EMBL" id="MBK1670037.1"/>
    </source>
</evidence>
<evidence type="ECO:0000256" key="1">
    <source>
        <dbReference type="SAM" id="MobiDB-lite"/>
    </source>
</evidence>
<comment type="caution">
    <text evidence="3">The sequence shown here is derived from an EMBL/GenBank/DDBJ whole genome shotgun (WGS) entry which is preliminary data.</text>
</comment>
<feature type="compositionally biased region" description="Basic and acidic residues" evidence="1">
    <location>
        <begin position="655"/>
        <end position="666"/>
    </location>
</feature>
<organism evidence="3 4">
    <name type="scientific">Rhodovibrio sodomensis</name>
    <dbReference type="NCBI Taxonomy" id="1088"/>
    <lineage>
        <taxon>Bacteria</taxon>
        <taxon>Pseudomonadati</taxon>
        <taxon>Pseudomonadota</taxon>
        <taxon>Alphaproteobacteria</taxon>
        <taxon>Rhodospirillales</taxon>
        <taxon>Rhodovibrionaceae</taxon>
        <taxon>Rhodovibrio</taxon>
    </lineage>
</organism>
<dbReference type="EMBL" id="NRRL01000072">
    <property type="protein sequence ID" value="MBK1670037.1"/>
    <property type="molecule type" value="Genomic_DNA"/>
</dbReference>
<feature type="region of interest" description="Disordered" evidence="1">
    <location>
        <begin position="655"/>
        <end position="691"/>
    </location>
</feature>
<dbReference type="SUPFAM" id="SSF55464">
    <property type="entry name" value="Origin of replication-binding domain, RBD-like"/>
    <property type="match status" value="1"/>
</dbReference>
<dbReference type="Pfam" id="PF08751">
    <property type="entry name" value="TrwC"/>
    <property type="match status" value="1"/>
</dbReference>
<accession>A0ABS1DIW5</accession>
<dbReference type="InterPro" id="IPR014862">
    <property type="entry name" value="TrwC"/>
</dbReference>